<name>A0A8R1EKA8_CAEJA</name>
<protein>
    <submittedName>
        <fullName evidence="1">Uncharacterized protein</fullName>
    </submittedName>
</protein>
<proteinExistence type="predicted"/>
<sequence>MFRMSPGPSDLFPINTNIPYQSAMTDFIRSGCLGLSPPNARYIDHSRACLTASTPFPGAVSRDAPLR</sequence>
<keyword evidence="2" id="KW-1185">Reference proteome</keyword>
<reference evidence="2" key="1">
    <citation type="submission" date="2010-08" db="EMBL/GenBank/DDBJ databases">
        <authorList>
            <consortium name="Caenorhabditis japonica Sequencing Consortium"/>
            <person name="Wilson R.K."/>
        </authorList>
    </citation>
    <scope>NUCLEOTIDE SEQUENCE [LARGE SCALE GENOMIC DNA]</scope>
    <source>
        <strain evidence="2">DF5081</strain>
    </source>
</reference>
<reference evidence="1" key="2">
    <citation type="submission" date="2022-06" db="UniProtKB">
        <authorList>
            <consortium name="EnsemblMetazoa"/>
        </authorList>
    </citation>
    <scope>IDENTIFICATION</scope>
    <source>
        <strain evidence="1">DF5081</strain>
    </source>
</reference>
<evidence type="ECO:0000313" key="1">
    <source>
        <dbReference type="EnsemblMetazoa" id="CJA36647.1"/>
    </source>
</evidence>
<organism evidence="1 2">
    <name type="scientific">Caenorhabditis japonica</name>
    <dbReference type="NCBI Taxonomy" id="281687"/>
    <lineage>
        <taxon>Eukaryota</taxon>
        <taxon>Metazoa</taxon>
        <taxon>Ecdysozoa</taxon>
        <taxon>Nematoda</taxon>
        <taxon>Chromadorea</taxon>
        <taxon>Rhabditida</taxon>
        <taxon>Rhabditina</taxon>
        <taxon>Rhabditomorpha</taxon>
        <taxon>Rhabditoidea</taxon>
        <taxon>Rhabditidae</taxon>
        <taxon>Peloderinae</taxon>
        <taxon>Caenorhabditis</taxon>
    </lineage>
</organism>
<evidence type="ECO:0000313" key="2">
    <source>
        <dbReference type="Proteomes" id="UP000005237"/>
    </source>
</evidence>
<dbReference type="Proteomes" id="UP000005237">
    <property type="component" value="Unassembled WGS sequence"/>
</dbReference>
<accession>A0A8R1EKA8</accession>
<dbReference type="EnsemblMetazoa" id="CJA36647.1">
    <property type="protein sequence ID" value="CJA36647.1"/>
    <property type="gene ID" value="WBGene00212494"/>
</dbReference>
<dbReference type="AlphaFoldDB" id="A0A8R1EKA8"/>